<proteinExistence type="inferred from homology"/>
<dbReference type="Proteomes" id="UP001521184">
    <property type="component" value="Unassembled WGS sequence"/>
</dbReference>
<comment type="caution">
    <text evidence="4">The sequence shown here is derived from an EMBL/GenBank/DDBJ whole genome shotgun (WGS) entry which is preliminary data.</text>
</comment>
<dbReference type="NCBIfam" id="TIGR01456">
    <property type="entry name" value="CECR5"/>
    <property type="match status" value="1"/>
</dbReference>
<dbReference type="SUPFAM" id="SSF53187">
    <property type="entry name" value="Zn-dependent exopeptidases"/>
    <property type="match status" value="1"/>
</dbReference>
<dbReference type="NCBIfam" id="TIGR01460">
    <property type="entry name" value="HAD-SF-IIA"/>
    <property type="match status" value="1"/>
</dbReference>
<dbReference type="InterPro" id="IPR017439">
    <property type="entry name" value="Amidohydrolase"/>
</dbReference>
<dbReference type="Pfam" id="PF13344">
    <property type="entry name" value="Hydrolase_6"/>
    <property type="match status" value="1"/>
</dbReference>
<sequence>MVNIPLLLSASAASCSASNLFVTSYGGTLSTVTLDSAEDGSYSLDVAYSSNGCGASPSWLTLDSERGILYCLDEGLTSTNGTINSLRVDDNGGLTLVTSQQSISGPVSSVLYGSPSARHLAVAHYSGSAVSTWGAPKNGSVISEEKFPYTLGEPGAVPDRQDAPHEHEAILDPTGQFIIVPDLGADLVRVFSYNSAGALTEEKSLETEAGTGPRHAAFWTGNSYHGNSTFFYLVGELDNSVTTYAVTYPAAGGISFTEVSKTTSFGDAPEPEGAAAAEIEVSPDNRFLVVSNRNDSSFEISSAYNGTKQYSDSLATFSIQPNGSLAFEHLAPAGGSYPRHFSLNEDGDLIAVALQYDSKLVIKKRDIQTGVIGDEIANISIPGNLTSVIWDDIDGVLLRSADPIPGASKALTYLQNQHIPFILLTNGGGKHESERVAEISEKLSLPLSTSNFLQSHTPFAGMDHYKDKTVLVCGGDGAKCRDVAEKYGYKTVVTPGDIYAAYPEIWPFSKNFLDYYRSFARPLPRPIDAANPSASLKIDAVFVYNDPRDWGLDAAIILDVLLSHQGIMGTISPKNGDRSLPNRGYLQDGQPPLYYSNPDLWWAAKYHLSRLGQGGFREAMEGIWAAVTGGDRQGVELKKEVFGKPFRPTYKYAENLLNSYRSEMFAGTKLEPLKRVYMVGDNPESDIRGANMYESPLGTDWKSILVQTGVYQAGSEPAWKPTTIVKDVYEAVRTISAPPKMSKISQIITAHRPALAPYEELYKHLHQTPELSFQERETAAKMHDHLSALFARFPHLSTAIHTDIGGHGLAATIRNAADSPIVLLRADMDGLPVREATELPYASTKTMRALDTGAEKPVMHACGHDMHMAALLAAAELLCAAAAEWTGTVVLCFQPAEELGKGAQAMVEGGLYDRVPVPDVVVGGHVMFQKADSYNLTIHGRGGHASQPHRTCDPIVTAAHTITRLQTITAREVDPQDAAVVSVGYIRAGDAVNIIPASADLGIDVRTFLPATRARVLAAVRRVVDAESMASGAPRVPALVETRTFPFLVNDELATAAVEDAFAAHFGDDYDPDAPRLGGSEDCGILATSVGKPGVFFTWGGTDPELWDRLEREGGEDAVREGVPINHSPFFAPKLEALRYGVDGYAGGALAFLAKA</sequence>
<dbReference type="Gene3D" id="3.30.70.360">
    <property type="match status" value="1"/>
</dbReference>
<dbReference type="Gene3D" id="3.40.50.1000">
    <property type="entry name" value="HAD superfamily/HAD-like"/>
    <property type="match status" value="2"/>
</dbReference>
<dbReference type="PANTHER" id="PTHR11014:SF63">
    <property type="entry name" value="METALLOPEPTIDASE, PUTATIVE (AFU_ORTHOLOGUE AFUA_6G09600)-RELATED"/>
    <property type="match status" value="1"/>
</dbReference>
<organism evidence="4 5">
    <name type="scientific">Diplodia intermedia</name>
    <dbReference type="NCBI Taxonomy" id="856260"/>
    <lineage>
        <taxon>Eukaryota</taxon>
        <taxon>Fungi</taxon>
        <taxon>Dikarya</taxon>
        <taxon>Ascomycota</taxon>
        <taxon>Pezizomycotina</taxon>
        <taxon>Dothideomycetes</taxon>
        <taxon>Dothideomycetes incertae sedis</taxon>
        <taxon>Botryosphaeriales</taxon>
        <taxon>Botryosphaeriaceae</taxon>
        <taxon>Diplodia</taxon>
    </lineage>
</organism>
<dbReference type="SUPFAM" id="SSF55031">
    <property type="entry name" value="Bacterial exopeptidase dimerisation domain"/>
    <property type="match status" value="1"/>
</dbReference>
<dbReference type="Pfam" id="PF07687">
    <property type="entry name" value="M20_dimer"/>
    <property type="match status" value="1"/>
</dbReference>
<feature type="signal peptide" evidence="2">
    <location>
        <begin position="1"/>
        <end position="17"/>
    </location>
</feature>
<evidence type="ECO:0000256" key="2">
    <source>
        <dbReference type="SAM" id="SignalP"/>
    </source>
</evidence>
<dbReference type="EMBL" id="JAKEKT020000024">
    <property type="protein sequence ID" value="KAL1644241.1"/>
    <property type="molecule type" value="Genomic_DNA"/>
</dbReference>
<dbReference type="InterPro" id="IPR006357">
    <property type="entry name" value="HAD-SF_hydro_IIA"/>
</dbReference>
<dbReference type="InterPro" id="IPR036264">
    <property type="entry name" value="Bact_exopeptidase_dim_dom"/>
</dbReference>
<name>A0ABR3TU49_9PEZI</name>
<dbReference type="Pfam" id="PF01546">
    <property type="entry name" value="Peptidase_M20"/>
    <property type="match status" value="1"/>
</dbReference>
<dbReference type="SUPFAM" id="SSF56784">
    <property type="entry name" value="HAD-like"/>
    <property type="match status" value="1"/>
</dbReference>
<keyword evidence="2" id="KW-0732">Signal</keyword>
<feature type="chain" id="PRO_5045398892" description="Peptidase M20 dimerisation domain-containing protein" evidence="2">
    <location>
        <begin position="18"/>
        <end position="1156"/>
    </location>
</feature>
<dbReference type="Pfam" id="PF10282">
    <property type="entry name" value="Lactonase"/>
    <property type="match status" value="1"/>
</dbReference>
<gene>
    <name evidence="4" type="ORF">SLS58_004521</name>
</gene>
<dbReference type="Gene3D" id="2.130.10.10">
    <property type="entry name" value="YVTN repeat-like/Quinoprotein amine dehydrogenase"/>
    <property type="match status" value="1"/>
</dbReference>
<dbReference type="SUPFAM" id="SSF51004">
    <property type="entry name" value="C-terminal (heme d1) domain of cytochrome cd1-nitrite reductase"/>
    <property type="match status" value="1"/>
</dbReference>
<dbReference type="InterPro" id="IPR011650">
    <property type="entry name" value="Peptidase_M20_dimer"/>
</dbReference>
<keyword evidence="5" id="KW-1185">Reference proteome</keyword>
<dbReference type="InterPro" id="IPR006353">
    <property type="entry name" value="HAD-SF_hydro_IIA_CECR5"/>
</dbReference>
<dbReference type="InterPro" id="IPR002933">
    <property type="entry name" value="Peptidase_M20"/>
</dbReference>
<dbReference type="PANTHER" id="PTHR11014">
    <property type="entry name" value="PEPTIDASE M20 FAMILY MEMBER"/>
    <property type="match status" value="1"/>
</dbReference>
<dbReference type="InterPro" id="IPR015943">
    <property type="entry name" value="WD40/YVTN_repeat-like_dom_sf"/>
</dbReference>
<dbReference type="Gene3D" id="3.40.630.10">
    <property type="entry name" value="Zn peptidases"/>
    <property type="match status" value="1"/>
</dbReference>
<evidence type="ECO:0000259" key="3">
    <source>
        <dbReference type="Pfam" id="PF07687"/>
    </source>
</evidence>
<protein>
    <recommendedName>
        <fullName evidence="3">Peptidase M20 dimerisation domain-containing protein</fullName>
    </recommendedName>
</protein>
<comment type="similarity">
    <text evidence="1">Belongs to the peptidase M20A family.</text>
</comment>
<dbReference type="NCBIfam" id="TIGR01891">
    <property type="entry name" value="amidohydrolases"/>
    <property type="match status" value="1"/>
</dbReference>
<evidence type="ECO:0000313" key="4">
    <source>
        <dbReference type="EMBL" id="KAL1644241.1"/>
    </source>
</evidence>
<dbReference type="InterPro" id="IPR011048">
    <property type="entry name" value="Haem_d1_sf"/>
</dbReference>
<dbReference type="InterPro" id="IPR023214">
    <property type="entry name" value="HAD_sf"/>
</dbReference>
<reference evidence="4 5" key="1">
    <citation type="journal article" date="2023" name="Plant Dis.">
        <title>First Report of Diplodia intermedia Causing Canker and Dieback Diseases on Apple Trees in Canada.</title>
        <authorList>
            <person name="Ellouze W."/>
            <person name="Ilyukhin E."/>
            <person name="Sulman M."/>
            <person name="Ali S."/>
        </authorList>
    </citation>
    <scope>NUCLEOTIDE SEQUENCE [LARGE SCALE GENOMIC DNA]</scope>
    <source>
        <strain evidence="4 5">M45-28</strain>
    </source>
</reference>
<dbReference type="Pfam" id="PF13242">
    <property type="entry name" value="Hydrolase_like"/>
    <property type="match status" value="1"/>
</dbReference>
<evidence type="ECO:0000256" key="1">
    <source>
        <dbReference type="ARBA" id="ARBA00006247"/>
    </source>
</evidence>
<accession>A0ABR3TU49</accession>
<evidence type="ECO:0000313" key="5">
    <source>
        <dbReference type="Proteomes" id="UP001521184"/>
    </source>
</evidence>
<feature type="domain" description="Peptidase M20 dimerisation" evidence="3">
    <location>
        <begin position="933"/>
        <end position="1027"/>
    </location>
</feature>
<dbReference type="InterPro" id="IPR019405">
    <property type="entry name" value="Lactonase_7-beta_prop"/>
</dbReference>
<dbReference type="InterPro" id="IPR036412">
    <property type="entry name" value="HAD-like_sf"/>
</dbReference>